<organism evidence="1">
    <name type="scientific">uncultured Caudovirales phage</name>
    <dbReference type="NCBI Taxonomy" id="2100421"/>
    <lineage>
        <taxon>Viruses</taxon>
        <taxon>Duplodnaviria</taxon>
        <taxon>Heunggongvirae</taxon>
        <taxon>Uroviricota</taxon>
        <taxon>Caudoviricetes</taxon>
        <taxon>Peduoviridae</taxon>
        <taxon>Maltschvirus</taxon>
        <taxon>Maltschvirus maltsch</taxon>
    </lineage>
</organism>
<protein>
    <submittedName>
        <fullName evidence="1">Uncharacterized protein</fullName>
    </submittedName>
</protein>
<name>A0A2H4JBD2_9CAUD</name>
<accession>A0A2H4JBD2</accession>
<gene>
    <name evidence="1" type="ORF">2F5_6</name>
</gene>
<evidence type="ECO:0000313" key="1">
    <source>
        <dbReference type="EMBL" id="ASN72554.1"/>
    </source>
</evidence>
<dbReference type="EMBL" id="MF417959">
    <property type="protein sequence ID" value="ASN72554.1"/>
    <property type="molecule type" value="Genomic_DNA"/>
</dbReference>
<sequence length="71" mass="8432">MNCEIVLKNEHSITINNFNCVEYRLESDDKMRMFKKEDIESLDLIDDITYTIIGATIVKIKGEQILYFHFK</sequence>
<proteinExistence type="predicted"/>
<reference evidence="1" key="1">
    <citation type="submission" date="2017-06" db="EMBL/GenBank/DDBJ databases">
        <title>Novel phages from South African skin metaviromes.</title>
        <authorList>
            <person name="van Zyl L.J."/>
            <person name="Abrahams Y."/>
            <person name="Stander E.A."/>
            <person name="Kirby B.M."/>
            <person name="Clavaud C."/>
            <person name="Farcet C."/>
            <person name="Breton L."/>
            <person name="Trindade M.I."/>
        </authorList>
    </citation>
    <scope>NUCLEOTIDE SEQUENCE</scope>
</reference>